<dbReference type="HOGENOM" id="CLU_067200_0_0_1"/>
<feature type="transmembrane region" description="Helical" evidence="1">
    <location>
        <begin position="324"/>
        <end position="347"/>
    </location>
</feature>
<dbReference type="EnsemblMetazoa" id="tetur08g00910.1">
    <property type="protein sequence ID" value="tetur08g00910.1"/>
    <property type="gene ID" value="tetur08g00910"/>
</dbReference>
<evidence type="ECO:0000313" key="3">
    <source>
        <dbReference type="Proteomes" id="UP000015104"/>
    </source>
</evidence>
<dbReference type="Proteomes" id="UP000015104">
    <property type="component" value="Unassembled WGS sequence"/>
</dbReference>
<feature type="transmembrane region" description="Helical" evidence="1">
    <location>
        <begin position="118"/>
        <end position="139"/>
    </location>
</feature>
<dbReference type="EMBL" id="CAEY01001941">
    <property type="status" value="NOT_ANNOTATED_CDS"/>
    <property type="molecule type" value="Genomic_DNA"/>
</dbReference>
<feature type="transmembrane region" description="Helical" evidence="1">
    <location>
        <begin position="234"/>
        <end position="253"/>
    </location>
</feature>
<keyword evidence="1" id="KW-0812">Transmembrane</keyword>
<keyword evidence="1" id="KW-1133">Transmembrane helix</keyword>
<keyword evidence="3" id="KW-1185">Reference proteome</keyword>
<reference evidence="3" key="1">
    <citation type="submission" date="2011-08" db="EMBL/GenBank/DDBJ databases">
        <authorList>
            <person name="Rombauts S."/>
        </authorList>
    </citation>
    <scope>NUCLEOTIDE SEQUENCE</scope>
    <source>
        <strain evidence="3">London</strain>
    </source>
</reference>
<feature type="transmembrane region" description="Helical" evidence="1">
    <location>
        <begin position="259"/>
        <end position="279"/>
    </location>
</feature>
<feature type="transmembrane region" description="Helical" evidence="1">
    <location>
        <begin position="65"/>
        <end position="82"/>
    </location>
</feature>
<keyword evidence="1" id="KW-0472">Membrane</keyword>
<evidence type="ECO:0008006" key="4">
    <source>
        <dbReference type="Google" id="ProtNLM"/>
    </source>
</evidence>
<feature type="transmembrane region" description="Helical" evidence="1">
    <location>
        <begin position="33"/>
        <end position="53"/>
    </location>
</feature>
<organism evidence="2 3">
    <name type="scientific">Tetranychus urticae</name>
    <name type="common">Two-spotted spider mite</name>
    <dbReference type="NCBI Taxonomy" id="32264"/>
    <lineage>
        <taxon>Eukaryota</taxon>
        <taxon>Metazoa</taxon>
        <taxon>Ecdysozoa</taxon>
        <taxon>Arthropoda</taxon>
        <taxon>Chelicerata</taxon>
        <taxon>Arachnida</taxon>
        <taxon>Acari</taxon>
        <taxon>Acariformes</taxon>
        <taxon>Trombidiformes</taxon>
        <taxon>Prostigmata</taxon>
        <taxon>Eleutherengona</taxon>
        <taxon>Raphignathae</taxon>
        <taxon>Tetranychoidea</taxon>
        <taxon>Tetranychidae</taxon>
        <taxon>Tetranychus</taxon>
    </lineage>
</organism>
<protein>
    <recommendedName>
        <fullName evidence="4">Gustatory receptor</fullName>
    </recommendedName>
</protein>
<dbReference type="AlphaFoldDB" id="T1KAL8"/>
<accession>T1KAL8</accession>
<evidence type="ECO:0000256" key="1">
    <source>
        <dbReference type="SAM" id="Phobius"/>
    </source>
</evidence>
<name>T1KAL8_TETUR</name>
<feature type="transmembrane region" description="Helical" evidence="1">
    <location>
        <begin position="151"/>
        <end position="171"/>
    </location>
</feature>
<reference evidence="2" key="2">
    <citation type="submission" date="2015-06" db="UniProtKB">
        <authorList>
            <consortium name="EnsemblMetazoa"/>
        </authorList>
    </citation>
    <scope>IDENTIFICATION</scope>
</reference>
<sequence>MYRITTLDGRSSCSKPIGLLASMLQFEGRKSKLTHFVFNCVLIYINLHDIWLFNTKTKLEMCFETVYLISLNVLLFWSLRLNSNKGRYIELIGTFEDQTRCNLDNAAVYHHFASIRNIFRISLVSAMIFFTFAIIYNTIMTFRKSDDYVQLGEHLLLGLADLICILCFQFYNQFLVESCLHIHACWLTVNEHVRSLDNIESRVLNIYKVRQVRSMYSIAAVITEKMDSFLRIPLFNFYSYFITSSFDLMAQVWSLPTVFGFIGLLIRVFTMTLIIYSTIHIHYLSNKCFDDVYSLSYKVRSTALDNEVQLFLDRISQSVVGFSFLKISLITPTFVTAWSSTMLAFVLSLPSLF</sequence>
<proteinExistence type="predicted"/>
<evidence type="ECO:0000313" key="2">
    <source>
        <dbReference type="EnsemblMetazoa" id="tetur08g00910.1"/>
    </source>
</evidence>